<keyword evidence="2" id="KW-1185">Reference proteome</keyword>
<name>A0ABY7EA05_MYAAR</name>
<reference evidence="1" key="1">
    <citation type="submission" date="2022-11" db="EMBL/GenBank/DDBJ databases">
        <title>Centuries of genome instability and evolution in soft-shell clam transmissible cancer (bioRxiv).</title>
        <authorList>
            <person name="Hart S.F.M."/>
            <person name="Yonemitsu M.A."/>
            <person name="Giersch R.M."/>
            <person name="Beal B.F."/>
            <person name="Arriagada G."/>
            <person name="Davis B.W."/>
            <person name="Ostrander E.A."/>
            <person name="Goff S.P."/>
            <person name="Metzger M.J."/>
        </authorList>
    </citation>
    <scope>NUCLEOTIDE SEQUENCE</scope>
    <source>
        <strain evidence="1">MELC-2E11</strain>
        <tissue evidence="1">Siphon/mantle</tissue>
    </source>
</reference>
<sequence length="235" mass="26778">MECITCRVKKPINEFPSQTVFNACQHPAFSCLRCIVKSVEDESKCPECPLQVLKNDERVAFFKSQLHYLFKEYSVNSDDGTIVDAIDQDQAIVKSQEYHLYIVLITGKKHKISCDKESTVLSLKSKIKAVTKKNESLQRLFFRNEEMLVKALNNYKNITLSVYEQSSPDMNLCELRLDEVKDWQAVIVCRATRNPKSGSWQVCEMQVPSNGTALEAYGELIKTLSGLLPELKTVK</sequence>
<organism evidence="1 2">
    <name type="scientific">Mya arenaria</name>
    <name type="common">Soft-shell clam</name>
    <dbReference type="NCBI Taxonomy" id="6604"/>
    <lineage>
        <taxon>Eukaryota</taxon>
        <taxon>Metazoa</taxon>
        <taxon>Spiralia</taxon>
        <taxon>Lophotrochozoa</taxon>
        <taxon>Mollusca</taxon>
        <taxon>Bivalvia</taxon>
        <taxon>Autobranchia</taxon>
        <taxon>Heteroconchia</taxon>
        <taxon>Euheterodonta</taxon>
        <taxon>Imparidentia</taxon>
        <taxon>Neoheterodontei</taxon>
        <taxon>Myida</taxon>
        <taxon>Myoidea</taxon>
        <taxon>Myidae</taxon>
        <taxon>Mya</taxon>
    </lineage>
</organism>
<dbReference type="CDD" id="cd17039">
    <property type="entry name" value="Ubl_ubiquitin_like"/>
    <property type="match status" value="1"/>
</dbReference>
<dbReference type="Gene3D" id="3.10.20.90">
    <property type="entry name" value="Phosphatidylinositol 3-kinase Catalytic Subunit, Chain A, domain 1"/>
    <property type="match status" value="1"/>
</dbReference>
<dbReference type="Proteomes" id="UP001164746">
    <property type="component" value="Chromosome 5"/>
</dbReference>
<dbReference type="InterPro" id="IPR029071">
    <property type="entry name" value="Ubiquitin-like_domsf"/>
</dbReference>
<proteinExistence type="predicted"/>
<evidence type="ECO:0000313" key="1">
    <source>
        <dbReference type="EMBL" id="WAR05637.1"/>
    </source>
</evidence>
<evidence type="ECO:0000313" key="2">
    <source>
        <dbReference type="Proteomes" id="UP001164746"/>
    </source>
</evidence>
<evidence type="ECO:0008006" key="3">
    <source>
        <dbReference type="Google" id="ProtNLM"/>
    </source>
</evidence>
<dbReference type="SUPFAM" id="SSF54236">
    <property type="entry name" value="Ubiquitin-like"/>
    <property type="match status" value="1"/>
</dbReference>
<gene>
    <name evidence="1" type="ORF">MAR_021006</name>
</gene>
<protein>
    <recommendedName>
        <fullName evidence="3">RING-type domain-containing protein</fullName>
    </recommendedName>
</protein>
<dbReference type="EMBL" id="CP111016">
    <property type="protein sequence ID" value="WAR05637.1"/>
    <property type="molecule type" value="Genomic_DNA"/>
</dbReference>
<accession>A0ABY7EA05</accession>